<comment type="caution">
    <text evidence="6">The sequence shown here is derived from an EMBL/GenBank/DDBJ whole genome shotgun (WGS) entry which is preliminary data.</text>
</comment>
<dbReference type="OrthoDB" id="6132182at2759"/>
<keyword evidence="1" id="KW-0479">Metal-binding</keyword>
<organism evidence="6 7">
    <name type="scientific">Mytilus galloprovincialis</name>
    <name type="common">Mediterranean mussel</name>
    <dbReference type="NCBI Taxonomy" id="29158"/>
    <lineage>
        <taxon>Eukaryota</taxon>
        <taxon>Metazoa</taxon>
        <taxon>Spiralia</taxon>
        <taxon>Lophotrochozoa</taxon>
        <taxon>Mollusca</taxon>
        <taxon>Bivalvia</taxon>
        <taxon>Autobranchia</taxon>
        <taxon>Pteriomorphia</taxon>
        <taxon>Mytilida</taxon>
        <taxon>Mytiloidea</taxon>
        <taxon>Mytilidae</taxon>
        <taxon>Mytilinae</taxon>
        <taxon>Mytilus</taxon>
    </lineage>
</organism>
<dbReference type="AlphaFoldDB" id="A0A8B6D2Y3"/>
<sequence length="664" mass="76166">MMTENDMPEILCKCLSEKAGSITIIPADLILYTCVNKYLAETWLERYQPPRRIDPDTINWLRSLGRKVRGQEYNIRTKRQAARRVRREIRTLTDAQRKRFIRAVQQLKTRRIGSTNRYDALASAHDGRALGSAHSGPNFPSWHREYLKLFEAALQEIDDRVTLPFFDSRLDYNLYDPKESNFWGDDFMGDHQGVVSSGPFSGWRQRNDAFLERNGGASGSLISPRGIRNVLSRRKNIDILSPWANERFDLENYHNAVHVWVGGTMLGVNTAPSDPVFFLHHCFIDYVWEHFRQRQTVDPETDYPFDQRAPPSHAPNRIMDNLETGKRNIEGYSNDYTDQYYRYARSPRTCRQCRNRYPYLKCGDWYRGLCSATKRPQIAAEFPVEWESWSLEPTFAPGNGAGASGNGAGALGDREPTQRATSKQDLGITKKFSSTITDKRKKPPRKRRSTDMDSSMQNSFLLDGKPDIKRWVFIPVKIVHRRPSGLLFDTKVIKNKNIVDGVDVYSYNKYMNYTEEDQQAAYARRFTSGSGADKVYVQVDGMSYNGKYIDYTIVDSRLPVTESVAFVAVKNPKLNSSISYISAYDSHGRICRPYCHSYGSNSNQYGKCSGVVNLTEEKPKLYGEDVGEVTQLLYKSGKGKGFSRSDENIFLSFYCDFHEIPWGK</sequence>
<dbReference type="InterPro" id="IPR050316">
    <property type="entry name" value="Tyrosinase/Hemocyanin"/>
</dbReference>
<feature type="compositionally biased region" description="Basic residues" evidence="3">
    <location>
        <begin position="439"/>
        <end position="448"/>
    </location>
</feature>
<gene>
    <name evidence="6" type="ORF">MGAL_10B061286</name>
</gene>
<dbReference type="PRINTS" id="PR00092">
    <property type="entry name" value="TYROSINASE"/>
</dbReference>
<reference evidence="6" key="1">
    <citation type="submission" date="2018-11" db="EMBL/GenBank/DDBJ databases">
        <authorList>
            <person name="Alioto T."/>
            <person name="Alioto T."/>
        </authorList>
    </citation>
    <scope>NUCLEOTIDE SEQUENCE</scope>
</reference>
<evidence type="ECO:0000259" key="4">
    <source>
        <dbReference type="PROSITE" id="PS00497"/>
    </source>
</evidence>
<evidence type="ECO:0000256" key="2">
    <source>
        <dbReference type="ARBA" id="ARBA00023008"/>
    </source>
</evidence>
<dbReference type="InterPro" id="IPR002227">
    <property type="entry name" value="Tyrosinase_Cu-bd"/>
</dbReference>
<evidence type="ECO:0000256" key="1">
    <source>
        <dbReference type="ARBA" id="ARBA00022723"/>
    </source>
</evidence>
<dbReference type="Pfam" id="PF00264">
    <property type="entry name" value="Tyrosinase"/>
    <property type="match status" value="1"/>
</dbReference>
<feature type="domain" description="Tyrosinase copper-binding" evidence="4">
    <location>
        <begin position="134"/>
        <end position="151"/>
    </location>
</feature>
<dbReference type="GO" id="GO:0016491">
    <property type="term" value="F:oxidoreductase activity"/>
    <property type="evidence" value="ECO:0007669"/>
    <property type="project" value="InterPro"/>
</dbReference>
<accession>A0A8B6D2Y3</accession>
<evidence type="ECO:0000313" key="6">
    <source>
        <dbReference type="EMBL" id="VDI14092.1"/>
    </source>
</evidence>
<dbReference type="PROSITE" id="PS00497">
    <property type="entry name" value="TYROSINASE_1"/>
    <property type="match status" value="1"/>
</dbReference>
<evidence type="ECO:0000256" key="3">
    <source>
        <dbReference type="SAM" id="MobiDB-lite"/>
    </source>
</evidence>
<dbReference type="PANTHER" id="PTHR11474">
    <property type="entry name" value="TYROSINASE FAMILY MEMBER"/>
    <property type="match status" value="1"/>
</dbReference>
<dbReference type="InterPro" id="IPR008922">
    <property type="entry name" value="Di-copper_centre_dom_sf"/>
</dbReference>
<dbReference type="GO" id="GO:0046872">
    <property type="term" value="F:metal ion binding"/>
    <property type="evidence" value="ECO:0007669"/>
    <property type="project" value="UniProtKB-KW"/>
</dbReference>
<keyword evidence="2" id="KW-0186">Copper</keyword>
<feature type="domain" description="Tyrosinase copper-binding" evidence="5">
    <location>
        <begin position="274"/>
        <end position="285"/>
    </location>
</feature>
<dbReference type="Proteomes" id="UP000596742">
    <property type="component" value="Unassembled WGS sequence"/>
</dbReference>
<keyword evidence="7" id="KW-1185">Reference proteome</keyword>
<name>A0A8B6D2Y3_MYTGA</name>
<feature type="compositionally biased region" description="Gly residues" evidence="3">
    <location>
        <begin position="399"/>
        <end position="410"/>
    </location>
</feature>
<dbReference type="PROSITE" id="PS00498">
    <property type="entry name" value="TYROSINASE_2"/>
    <property type="match status" value="1"/>
</dbReference>
<evidence type="ECO:0000313" key="7">
    <source>
        <dbReference type="Proteomes" id="UP000596742"/>
    </source>
</evidence>
<evidence type="ECO:0000259" key="5">
    <source>
        <dbReference type="PROSITE" id="PS00498"/>
    </source>
</evidence>
<proteinExistence type="predicted"/>
<dbReference type="SUPFAM" id="SSF48056">
    <property type="entry name" value="Di-copper centre-containing domain"/>
    <property type="match status" value="1"/>
</dbReference>
<dbReference type="PANTHER" id="PTHR11474:SF126">
    <property type="entry name" value="TYROSINASE-LIKE PROTEIN TYR-1-RELATED"/>
    <property type="match status" value="1"/>
</dbReference>
<dbReference type="EMBL" id="UYJE01002829">
    <property type="protein sequence ID" value="VDI14092.1"/>
    <property type="molecule type" value="Genomic_DNA"/>
</dbReference>
<protein>
    <recommendedName>
        <fullName evidence="4 5">Tyrosinase copper-binding domain-containing protein</fullName>
    </recommendedName>
</protein>
<feature type="region of interest" description="Disordered" evidence="3">
    <location>
        <begin position="397"/>
        <end position="456"/>
    </location>
</feature>
<dbReference type="Gene3D" id="1.10.1280.10">
    <property type="entry name" value="Di-copper center containing domain from catechol oxidase"/>
    <property type="match status" value="1"/>
</dbReference>
<feature type="non-terminal residue" evidence="6">
    <location>
        <position position="664"/>
    </location>
</feature>